<keyword evidence="3" id="KW-1185">Reference proteome</keyword>
<gene>
    <name evidence="2" type="ORF">JVT61DRAFT_6315</name>
</gene>
<dbReference type="OrthoDB" id="2636571at2759"/>
<feature type="compositionally biased region" description="Polar residues" evidence="1">
    <location>
        <begin position="109"/>
        <end position="124"/>
    </location>
</feature>
<comment type="caution">
    <text evidence="2">The sequence shown here is derived from an EMBL/GenBank/DDBJ whole genome shotgun (WGS) entry which is preliminary data.</text>
</comment>
<proteinExistence type="predicted"/>
<sequence length="216" mass="23807">MALMAVSEQTKKKVTGNLSGRPPAKILTDHFKQLKKVKNRSNRHYYECKYCGPNGAGNRVEGRDNKPLRHILTCSAAPQAACNAVWSYLASKTQVLELPDPIVIETNDGDSVTKSLERASSTQIPRKRPSGTPLDREKQDMSVLATNLYLGTQVDLELELDGNEVLEGQVYSWKELEVVDKGSLPMEFAEDISVLDKAGDGNWDIQALLSSEGVAF</sequence>
<evidence type="ECO:0000256" key="1">
    <source>
        <dbReference type="SAM" id="MobiDB-lite"/>
    </source>
</evidence>
<dbReference type="Proteomes" id="UP000683000">
    <property type="component" value="Unassembled WGS sequence"/>
</dbReference>
<reference evidence="2" key="1">
    <citation type="submission" date="2021-03" db="EMBL/GenBank/DDBJ databases">
        <title>Evolutionary innovations through gain and loss of genes in the ectomycorrhizal Boletales.</title>
        <authorList>
            <person name="Wu G."/>
            <person name="Miyauchi S."/>
            <person name="Morin E."/>
            <person name="Yang Z.-L."/>
            <person name="Xu J."/>
            <person name="Martin F.M."/>
        </authorList>
    </citation>
    <scope>NUCLEOTIDE SEQUENCE</scope>
    <source>
        <strain evidence="2">BR01</strain>
    </source>
</reference>
<organism evidence="2 3">
    <name type="scientific">Boletus reticuloceps</name>
    <dbReference type="NCBI Taxonomy" id="495285"/>
    <lineage>
        <taxon>Eukaryota</taxon>
        <taxon>Fungi</taxon>
        <taxon>Dikarya</taxon>
        <taxon>Basidiomycota</taxon>
        <taxon>Agaricomycotina</taxon>
        <taxon>Agaricomycetes</taxon>
        <taxon>Agaricomycetidae</taxon>
        <taxon>Boletales</taxon>
        <taxon>Boletineae</taxon>
        <taxon>Boletaceae</taxon>
        <taxon>Boletoideae</taxon>
        <taxon>Boletus</taxon>
    </lineage>
</organism>
<feature type="region of interest" description="Disordered" evidence="1">
    <location>
        <begin position="107"/>
        <end position="138"/>
    </location>
</feature>
<evidence type="ECO:0000313" key="3">
    <source>
        <dbReference type="Proteomes" id="UP000683000"/>
    </source>
</evidence>
<evidence type="ECO:0000313" key="2">
    <source>
        <dbReference type="EMBL" id="KAG6373650.1"/>
    </source>
</evidence>
<protein>
    <submittedName>
        <fullName evidence="2">Uncharacterized protein</fullName>
    </submittedName>
</protein>
<dbReference type="EMBL" id="JAGFBS010000021">
    <property type="protein sequence ID" value="KAG6373650.1"/>
    <property type="molecule type" value="Genomic_DNA"/>
</dbReference>
<dbReference type="AlphaFoldDB" id="A0A8I2YKR8"/>
<name>A0A8I2YKR8_9AGAM</name>
<accession>A0A8I2YKR8</accession>